<name>A0A4Y3RVL1_9ACTN</name>
<accession>A0A4Y3RVL1</accession>
<keyword evidence="3" id="KW-1185">Reference proteome</keyword>
<dbReference type="InterPro" id="IPR032710">
    <property type="entry name" value="NTF2-like_dom_sf"/>
</dbReference>
<evidence type="ECO:0000259" key="1">
    <source>
        <dbReference type="Pfam" id="PF12680"/>
    </source>
</evidence>
<organism evidence="2 3">
    <name type="scientific">Streptomyces gardneri</name>
    <dbReference type="NCBI Taxonomy" id="66892"/>
    <lineage>
        <taxon>Bacteria</taxon>
        <taxon>Bacillati</taxon>
        <taxon>Actinomycetota</taxon>
        <taxon>Actinomycetes</taxon>
        <taxon>Kitasatosporales</taxon>
        <taxon>Streptomycetaceae</taxon>
        <taxon>Streptomyces</taxon>
    </lineage>
</organism>
<keyword evidence="2" id="KW-0413">Isomerase</keyword>
<proteinExistence type="predicted"/>
<dbReference type="AlphaFoldDB" id="A0A4Y3RVL1"/>
<dbReference type="SUPFAM" id="SSF54427">
    <property type="entry name" value="NTF2-like"/>
    <property type="match status" value="1"/>
</dbReference>
<dbReference type="Pfam" id="PF12680">
    <property type="entry name" value="SnoaL_2"/>
    <property type="match status" value="1"/>
</dbReference>
<sequence length="114" mass="12320">METVGTLMTADCTHHSPGSSQISGHFKGRDNILAMYGKMFELTNGKMQVQMDSISIDGRGHAVAANTFFAERGDRGIEMKGALIFTIMGGKITDIDECVEDIEQSDAFWGQAAA</sequence>
<evidence type="ECO:0000313" key="2">
    <source>
        <dbReference type="EMBL" id="GEB61344.1"/>
    </source>
</evidence>
<feature type="domain" description="SnoaL-like" evidence="1">
    <location>
        <begin position="2"/>
        <end position="94"/>
    </location>
</feature>
<gene>
    <name evidence="2" type="ORF">SGA01_69490</name>
</gene>
<comment type="caution">
    <text evidence="2">The sequence shown here is derived from an EMBL/GenBank/DDBJ whole genome shotgun (WGS) entry which is preliminary data.</text>
</comment>
<dbReference type="Gene3D" id="3.10.450.50">
    <property type="match status" value="1"/>
</dbReference>
<protein>
    <submittedName>
        <fullName evidence="2">Ketosteroid isomerase</fullName>
    </submittedName>
</protein>
<dbReference type="EMBL" id="BJMN01000055">
    <property type="protein sequence ID" value="GEB61344.1"/>
    <property type="molecule type" value="Genomic_DNA"/>
</dbReference>
<dbReference type="GO" id="GO:0016853">
    <property type="term" value="F:isomerase activity"/>
    <property type="evidence" value="ECO:0007669"/>
    <property type="project" value="UniProtKB-KW"/>
</dbReference>
<evidence type="ECO:0000313" key="3">
    <source>
        <dbReference type="Proteomes" id="UP000315226"/>
    </source>
</evidence>
<dbReference type="InterPro" id="IPR037401">
    <property type="entry name" value="SnoaL-like"/>
</dbReference>
<dbReference type="Proteomes" id="UP000315226">
    <property type="component" value="Unassembled WGS sequence"/>
</dbReference>
<reference evidence="2 3" key="1">
    <citation type="submission" date="2019-06" db="EMBL/GenBank/DDBJ databases">
        <title>Whole genome shotgun sequence of Streptomyces gardneri NBRC 12865.</title>
        <authorList>
            <person name="Hosoyama A."/>
            <person name="Uohara A."/>
            <person name="Ohji S."/>
            <person name="Ichikawa N."/>
        </authorList>
    </citation>
    <scope>NUCLEOTIDE SEQUENCE [LARGE SCALE GENOMIC DNA]</scope>
    <source>
        <strain evidence="2 3">NBRC 12865</strain>
    </source>
</reference>